<proteinExistence type="predicted"/>
<dbReference type="PANTHER" id="PTHR37285:SF5">
    <property type="entry name" value="SPORE WALL MATURATION PROTEIN DIT1"/>
    <property type="match status" value="1"/>
</dbReference>
<dbReference type="InterPro" id="IPR007817">
    <property type="entry name" value="Isocyanide_synthase_DIT1"/>
</dbReference>
<keyword evidence="3" id="KW-1185">Reference proteome</keyword>
<dbReference type="eggNOG" id="COG3207">
    <property type="taxonomic scope" value="Bacteria"/>
</dbReference>
<dbReference type="RefSeq" id="WP_037342689.1">
    <property type="nucleotide sequence ID" value="NZ_JNVU01000010.1"/>
</dbReference>
<feature type="region of interest" description="Disordered" evidence="1">
    <location>
        <begin position="652"/>
        <end position="674"/>
    </location>
</feature>
<evidence type="ECO:0008006" key="4">
    <source>
        <dbReference type="Google" id="ProtNLM"/>
    </source>
</evidence>
<feature type="region of interest" description="Disordered" evidence="1">
    <location>
        <begin position="1"/>
        <end position="27"/>
    </location>
</feature>
<dbReference type="Proteomes" id="UP000031419">
    <property type="component" value="Unassembled WGS sequence"/>
</dbReference>
<evidence type="ECO:0000313" key="2">
    <source>
        <dbReference type="EMBL" id="KEI45671.1"/>
    </source>
</evidence>
<sequence>MTARTSQQPTQLSPSTSPVGPGGAAAPLWAPLTTAEANALLTDGGYELRVETTADGALLLTGPGTGSGLLLGAEPTWADLYRALVRLRRTRRTFNAVWLHHLTQALTGETASDNWIPVPVHRAELLTAGSADLAKECADLAGGPSRTLPFPERGTTVAALSREKTVRLEDAGHRGQAQRQLRGWQRLAEALDNDSVLRMHCAVQPVPAAFAVPETGQAAVARIPEPVPAHPAHPGGTIVMPLQALLHPAPGTPGLLGAVIANRFERREDGLAYFLEHFVRPLLRSFRTALDNHRIGLCSLRNVGFESSTELQATGRIVITDCSGVRDRPTREDVSAGVYSLVNTLDRLGAAYSRTESGRRESLVRQAIDRVIAEELRYLAPHTAELLSGNQPLQCYAHTVPESQDAVLKSVLNRVQERTRKRRFDPQLPQPAVAIGIDLCGVVPLQRILDAARRISGPRPGAPDGILELGSPATLPVLPSCVPESWQNFVRLSGLAERYPSVDWSAVHRDFVRAFRARSPERAHSDTVNAGLARFVWDVQDAGGQVFFYTAQREGRRKHTRELLVSSGVPEAPLIHVPDNAAAPHPGAELRDLRRSGKIEVVAVFAGKAADRNAITAEFDQAVPVAVEIPGIAQERFPGQDTPDGAEVIATFETTPRPHDDSRSRPRLSNTHSLEELQVGALRRNRMAQRWTVQLTAEESRSIVNSMVSDADRSATKTVRSALKKYGIPEGTGQVRDPDLLLRLLLHILTRKQFLKGSRSNYQLCDIHRDAMPFIRRNEPIDVVLFGFPVKQCLNRLKAFGPLPDLAELGGLVRLRELQRAVREVYPPGLRFNILSDGRHFRSRPRGITTAYRKKVQEYMDLAGITECTSIEEIDAVAARRLGPGVPAERARRIARYRKRLNRALQRFDITDNPLRTLDEVHEFTAELTEFQPHVIGLFREMLMSLVYSVPVAVPPGIDRITWSTAVYADLYNLTDQTVSPEVRQARTAVLRRAWHTVIRYLATLQVDEEFGYEKMFPNRIRLTVTASRKGCLGFTYLGGSGLLPWQGTGAIDSRGHVAVDFAISMLDQGFVPVYSPLLGPRQPWMMVPAEHTRLPGTEVLPFPRGSERAPGLRLDPEFAAQVRLRRK</sequence>
<dbReference type="AlphaFoldDB" id="A0A073B2B0"/>
<evidence type="ECO:0000256" key="1">
    <source>
        <dbReference type="SAM" id="MobiDB-lite"/>
    </source>
</evidence>
<dbReference type="STRING" id="28042.GU90_02910"/>
<comment type="caution">
    <text evidence="2">The sequence shown here is derived from an EMBL/GenBank/DDBJ whole genome shotgun (WGS) entry which is preliminary data.</text>
</comment>
<gene>
    <name evidence="2" type="ORF">GU90_02910</name>
</gene>
<name>A0A073B2B0_9PSEU</name>
<protein>
    <recommendedName>
        <fullName evidence="4">Pyoverdine/dityrosine biosynthesis protein</fullName>
    </recommendedName>
</protein>
<reference evidence="2 3" key="1">
    <citation type="submission" date="2014-06" db="EMBL/GenBank/DDBJ databases">
        <title>Saccharopolyspora rectivirgula DSM-43113 Genome sequencing.</title>
        <authorList>
            <person name="Barrera C."/>
            <person name="Millon L."/>
            <person name="Rognon B."/>
            <person name="Zaugg C."/>
            <person name="Monod M."/>
        </authorList>
    </citation>
    <scope>NUCLEOTIDE SEQUENCE [LARGE SCALE GENOMIC DNA]</scope>
    <source>
        <strain evidence="2 3">DSM 43113</strain>
    </source>
</reference>
<accession>A0A073B2B0</accession>
<dbReference type="PANTHER" id="PTHR37285">
    <property type="entry name" value="SPORE WALL MATURATION PROTEIN DIT1"/>
    <property type="match status" value="1"/>
</dbReference>
<organism evidence="2 3">
    <name type="scientific">Saccharopolyspora rectivirgula</name>
    <dbReference type="NCBI Taxonomy" id="28042"/>
    <lineage>
        <taxon>Bacteria</taxon>
        <taxon>Bacillati</taxon>
        <taxon>Actinomycetota</taxon>
        <taxon>Actinomycetes</taxon>
        <taxon>Pseudonocardiales</taxon>
        <taxon>Pseudonocardiaceae</taxon>
        <taxon>Saccharopolyspora</taxon>
    </lineage>
</organism>
<dbReference type="Pfam" id="PF05141">
    <property type="entry name" value="DIT1_PvcA"/>
    <property type="match status" value="1"/>
</dbReference>
<dbReference type="OrthoDB" id="5164599at2"/>
<evidence type="ECO:0000313" key="3">
    <source>
        <dbReference type="Proteomes" id="UP000031419"/>
    </source>
</evidence>
<dbReference type="EMBL" id="JNVU01000010">
    <property type="protein sequence ID" value="KEI45671.1"/>
    <property type="molecule type" value="Genomic_DNA"/>
</dbReference>